<comment type="caution">
    <text evidence="2">The sequence shown here is derived from an EMBL/GenBank/DDBJ whole genome shotgun (WGS) entry which is preliminary data.</text>
</comment>
<dbReference type="GO" id="GO:0048364">
    <property type="term" value="P:root development"/>
    <property type="evidence" value="ECO:0007669"/>
    <property type="project" value="InterPro"/>
</dbReference>
<evidence type="ECO:0000256" key="1">
    <source>
        <dbReference type="SAM" id="MobiDB-lite"/>
    </source>
</evidence>
<dbReference type="GO" id="GO:0048367">
    <property type="term" value="P:shoot system development"/>
    <property type="evidence" value="ECO:0007669"/>
    <property type="project" value="InterPro"/>
</dbReference>
<proteinExistence type="predicted"/>
<evidence type="ECO:0000313" key="3">
    <source>
        <dbReference type="EMBL" id="CAD6254692.1"/>
    </source>
</evidence>
<organism evidence="2 4">
    <name type="scientific">Miscanthus lutarioriparius</name>
    <dbReference type="NCBI Taxonomy" id="422564"/>
    <lineage>
        <taxon>Eukaryota</taxon>
        <taxon>Viridiplantae</taxon>
        <taxon>Streptophyta</taxon>
        <taxon>Embryophyta</taxon>
        <taxon>Tracheophyta</taxon>
        <taxon>Spermatophyta</taxon>
        <taxon>Magnoliopsida</taxon>
        <taxon>Liliopsida</taxon>
        <taxon>Poales</taxon>
        <taxon>Poaceae</taxon>
        <taxon>PACMAD clade</taxon>
        <taxon>Panicoideae</taxon>
        <taxon>Andropogonodae</taxon>
        <taxon>Andropogoneae</taxon>
        <taxon>Saccharinae</taxon>
        <taxon>Miscanthus</taxon>
    </lineage>
</organism>
<keyword evidence="4" id="KW-1185">Reference proteome</keyword>
<dbReference type="EMBL" id="CAJGYO010000009">
    <property type="protein sequence ID" value="CAD6254692.1"/>
    <property type="molecule type" value="Genomic_DNA"/>
</dbReference>
<evidence type="ECO:0000313" key="2">
    <source>
        <dbReference type="EMBL" id="CAD6254612.1"/>
    </source>
</evidence>
<dbReference type="OrthoDB" id="1701699at2759"/>
<dbReference type="Pfam" id="PF03087">
    <property type="entry name" value="BPS1"/>
    <property type="match status" value="1"/>
</dbReference>
<dbReference type="EMBL" id="CAJGYO010000009">
    <property type="protein sequence ID" value="CAD6254612.1"/>
    <property type="molecule type" value="Genomic_DNA"/>
</dbReference>
<dbReference type="InterPro" id="IPR004320">
    <property type="entry name" value="BPS1_pln"/>
</dbReference>
<feature type="region of interest" description="Disordered" evidence="1">
    <location>
        <begin position="1"/>
        <end position="21"/>
    </location>
</feature>
<dbReference type="PANTHER" id="PTHR33070:SF120">
    <property type="entry name" value="EXPRESSED PROTEIN"/>
    <property type="match status" value="1"/>
</dbReference>
<dbReference type="AlphaFoldDB" id="A0A811QET9"/>
<dbReference type="PANTHER" id="PTHR33070">
    <property type="entry name" value="OS06G0725500 PROTEIN"/>
    <property type="match status" value="1"/>
</dbReference>
<dbReference type="Proteomes" id="UP000604825">
    <property type="component" value="Unassembled WGS sequence"/>
</dbReference>
<sequence>MACHQRSTSLPSLPHSTESNVEQELQTLKARISSPLATIDTTCDGLRQLGDLYSCVEEMLCLPSNQALTQQRKMAEEELDRSLALIDLCSAMQESLAELKTGVQELHLVLRRGEDAAVQLKIESFVRLAKKAHKPLKKTTSKATAEGCRVVILMAEARETAVSLLESVSRLLPEQIGGPNASKWSLVSKRFQKRKVVCEERQLRALERTMGDLGDGVGILFRRLIQSRVALLNILSS</sequence>
<evidence type="ECO:0000313" key="4">
    <source>
        <dbReference type="Proteomes" id="UP000604825"/>
    </source>
</evidence>
<accession>A0A811QET9</accession>
<name>A0A811QET9_9POAL</name>
<reference evidence="2" key="1">
    <citation type="submission" date="2020-10" db="EMBL/GenBank/DDBJ databases">
        <authorList>
            <person name="Han B."/>
            <person name="Lu T."/>
            <person name="Zhao Q."/>
            <person name="Huang X."/>
            <person name="Zhao Y."/>
        </authorList>
    </citation>
    <scope>NUCLEOTIDE SEQUENCE</scope>
</reference>
<gene>
    <name evidence="2" type="ORF">NCGR_LOCUS38215</name>
    <name evidence="3" type="ORF">NCGR_LOCUS38294</name>
</gene>
<protein>
    <submittedName>
        <fullName evidence="2">Uncharacterized protein</fullName>
    </submittedName>
</protein>